<dbReference type="SUPFAM" id="SSF160991">
    <property type="entry name" value="CV3147-like"/>
    <property type="match status" value="1"/>
</dbReference>
<dbReference type="Gene3D" id="3.40.1610.10">
    <property type="entry name" value="CV3147-like domain"/>
    <property type="match status" value="1"/>
</dbReference>
<evidence type="ECO:0008006" key="4">
    <source>
        <dbReference type="Google" id="ProtNLM"/>
    </source>
</evidence>
<dbReference type="AlphaFoldDB" id="A0A0F9UC36"/>
<dbReference type="InterPro" id="IPR024071">
    <property type="entry name" value="S-Me-THD_C_sf"/>
</dbReference>
<sequence length="368" mass="39684">MQILNREQLIDILYGCAILGTGGGGELSEGIDYIDEALALGKTFKLISADEVPAGKLVCTPYILGAISPLTDTEERAYTNLPRTGKHSILAAYDRALEYMDKESIYGTICCELGGANTAVSFYLAAMFDGYIIDADPAGRAVPEITHSTYYLNNLPAAPIITANEFGECFICENVMDDLRAETVVRALAKISRNDIAAIDHILPIEQMKDAVIHGTISKALKLGRAMREANNSNENTINVIAEQGKGFVAFEGVVSEFEFKTLEGFTIGEVMLAGTGEFAGNSYKITVKNENMAAFLNEEVHVTIPDLICCLNTQAGTPITNPNYEIGMPVSVIILPAPVEFTTPKGLSIFGPNYAGVKSDYRPAIKS</sequence>
<protein>
    <recommendedName>
        <fullName evidence="4">DUF917 domain-containing protein</fullName>
    </recommendedName>
</protein>
<evidence type="ECO:0000313" key="3">
    <source>
        <dbReference type="EMBL" id="KKN89229.1"/>
    </source>
</evidence>
<dbReference type="InterPro" id="IPR027479">
    <property type="entry name" value="S-Me-THD_N_sf"/>
</dbReference>
<dbReference type="InterPro" id="IPR010318">
    <property type="entry name" value="S-Me-THD_N"/>
</dbReference>
<evidence type="ECO:0000259" key="2">
    <source>
        <dbReference type="Pfam" id="PF20906"/>
    </source>
</evidence>
<evidence type="ECO:0000259" key="1">
    <source>
        <dbReference type="Pfam" id="PF06032"/>
    </source>
</evidence>
<dbReference type="Gene3D" id="2.40.390.10">
    <property type="entry name" value="CV3147-like"/>
    <property type="match status" value="1"/>
</dbReference>
<name>A0A0F9UC36_9ZZZZ</name>
<dbReference type="Pfam" id="PF06032">
    <property type="entry name" value="S-Me-THD_N"/>
    <property type="match status" value="1"/>
</dbReference>
<dbReference type="InterPro" id="IPR048350">
    <property type="entry name" value="S-Me-THD-like_C"/>
</dbReference>
<gene>
    <name evidence="3" type="ORF">LCGC14_0240450</name>
</gene>
<comment type="caution">
    <text evidence="3">The sequence shown here is derived from an EMBL/GenBank/DDBJ whole genome shotgun (WGS) entry which is preliminary data.</text>
</comment>
<dbReference type="Pfam" id="PF20906">
    <property type="entry name" value="S-Me-THD_C"/>
    <property type="match status" value="1"/>
</dbReference>
<proteinExistence type="predicted"/>
<accession>A0A0F9UC36</accession>
<reference evidence="3" key="1">
    <citation type="journal article" date="2015" name="Nature">
        <title>Complex archaea that bridge the gap between prokaryotes and eukaryotes.</title>
        <authorList>
            <person name="Spang A."/>
            <person name="Saw J.H."/>
            <person name="Jorgensen S.L."/>
            <person name="Zaremba-Niedzwiedzka K."/>
            <person name="Martijn J."/>
            <person name="Lind A.E."/>
            <person name="van Eijk R."/>
            <person name="Schleper C."/>
            <person name="Guy L."/>
            <person name="Ettema T.J."/>
        </authorList>
    </citation>
    <scope>NUCLEOTIDE SEQUENCE</scope>
</reference>
<organism evidence="3">
    <name type="scientific">marine sediment metagenome</name>
    <dbReference type="NCBI Taxonomy" id="412755"/>
    <lineage>
        <taxon>unclassified sequences</taxon>
        <taxon>metagenomes</taxon>
        <taxon>ecological metagenomes</taxon>
    </lineage>
</organism>
<dbReference type="EMBL" id="LAZR01000121">
    <property type="protein sequence ID" value="KKN89229.1"/>
    <property type="molecule type" value="Genomic_DNA"/>
</dbReference>
<feature type="domain" description="S-Me-THD N-terminal" evidence="1">
    <location>
        <begin position="8"/>
        <end position="173"/>
    </location>
</feature>
<feature type="domain" description="S-Me-THD-like C-terminal" evidence="2">
    <location>
        <begin position="177"/>
        <end position="364"/>
    </location>
</feature>